<feature type="chain" id="PRO_5044550963" evidence="2">
    <location>
        <begin position="16"/>
        <end position="292"/>
    </location>
</feature>
<feature type="region of interest" description="Disordered" evidence="1">
    <location>
        <begin position="262"/>
        <end position="292"/>
    </location>
</feature>
<dbReference type="OrthoDB" id="8197468at2759"/>
<keyword evidence="4" id="KW-1185">Reference proteome</keyword>
<dbReference type="STRING" id="41427.A0A182IT65"/>
<keyword evidence="2" id="KW-0732">Signal</keyword>
<dbReference type="AlphaFoldDB" id="A0A182IT65"/>
<name>A0A182IT65_ANOAO</name>
<dbReference type="Proteomes" id="UP000075880">
    <property type="component" value="Unassembled WGS sequence"/>
</dbReference>
<reference evidence="4" key="1">
    <citation type="submission" date="2021-09" db="EMBL/GenBank/DDBJ databases">
        <authorList>
            <consortium name="Infravec"/>
            <person name="Campbell I L."/>
            <person name="Maslen G."/>
            <person name="Yates A."/>
        </authorList>
    </citation>
    <scope>NUCLEOTIDE SEQUENCE [LARGE SCALE GENOMIC DNA]</scope>
    <source>
        <strain evidence="4">Infravec2 EBRE</strain>
    </source>
</reference>
<sequence length="292" mass="29815">MKFLVLCMFVAGAAAAYSNSLYGDGKAAGLYNQVPGSEYAQKYPHGSTGYNGGYTTQFSTPNGGGVAVGTGSFSGGPGFGGFPSPVVPDFSNFYQGVQANFANSMTQSYSGPGATVRASASLVNPAWMVPTPQELNLYQQQFALQQQLFAQQQAALNAGFASAGFGGFGAGNFPVYGPSFASGSFNRIPSGNFAGASNAGFGGAPNVASSSASFGPGGFHQTASIYPNNPAVPNIDNRFGGSEQTTSFQSGKPGFVGVSSFSSSSNINGQTHREAVTSVNDNGKVTTHRVHS</sequence>
<evidence type="ECO:0000313" key="3">
    <source>
        <dbReference type="EnsemblMetazoa" id="AATE004995-PA.1"/>
    </source>
</evidence>
<evidence type="ECO:0000256" key="2">
    <source>
        <dbReference type="SAM" id="SignalP"/>
    </source>
</evidence>
<feature type="signal peptide" evidence="2">
    <location>
        <begin position="1"/>
        <end position="15"/>
    </location>
</feature>
<dbReference type="VEuPathDB" id="VectorBase:AATE004995"/>
<reference evidence="3" key="2">
    <citation type="submission" date="2022-08" db="UniProtKB">
        <authorList>
            <consortium name="EnsemblMetazoa"/>
        </authorList>
    </citation>
    <scope>IDENTIFICATION</scope>
    <source>
        <strain evidence="3">EBRO</strain>
    </source>
</reference>
<accession>A0A182IT65</accession>
<evidence type="ECO:0000313" key="4">
    <source>
        <dbReference type="Proteomes" id="UP000075880"/>
    </source>
</evidence>
<protein>
    <submittedName>
        <fullName evidence="3">Uncharacterized protein</fullName>
    </submittedName>
</protein>
<dbReference type="EnsemblMetazoa" id="AATE004995-RA">
    <property type="protein sequence ID" value="AATE004995-PA.1"/>
    <property type="gene ID" value="AATE004995"/>
</dbReference>
<proteinExistence type="predicted"/>
<evidence type="ECO:0000256" key="1">
    <source>
        <dbReference type="SAM" id="MobiDB-lite"/>
    </source>
</evidence>
<organism evidence="3">
    <name type="scientific">Anopheles atroparvus</name>
    <name type="common">European mosquito</name>
    <dbReference type="NCBI Taxonomy" id="41427"/>
    <lineage>
        <taxon>Eukaryota</taxon>
        <taxon>Metazoa</taxon>
        <taxon>Ecdysozoa</taxon>
        <taxon>Arthropoda</taxon>
        <taxon>Hexapoda</taxon>
        <taxon>Insecta</taxon>
        <taxon>Pterygota</taxon>
        <taxon>Neoptera</taxon>
        <taxon>Endopterygota</taxon>
        <taxon>Diptera</taxon>
        <taxon>Nematocera</taxon>
        <taxon>Culicoidea</taxon>
        <taxon>Culicidae</taxon>
        <taxon>Anophelinae</taxon>
        <taxon>Anopheles</taxon>
    </lineage>
</organism>
<dbReference type="EnsemblMetazoa" id="ENSAATROPT017314">
    <property type="protein sequence ID" value="ENSAATROPP015280"/>
    <property type="gene ID" value="ENSAATROPG014162"/>
</dbReference>